<sequence length="136" mass="15519">MIILCGFKKTEQQKVIKKKTKPPPREPLPTEQLLQAPPNRHWPTLAVVPESQPSSSVTSNSTAVVRFCIIRSQIRNCCKATTIHHHHRPNTRTIPLAIRHRQLHINSVTVISLCFYFVESCAFVLVCEIIDENEMV</sequence>
<evidence type="ECO:0000256" key="1">
    <source>
        <dbReference type="SAM" id="MobiDB-lite"/>
    </source>
</evidence>
<dbReference type="Proteomes" id="UP001157006">
    <property type="component" value="Chromosome 2"/>
</dbReference>
<accession>A0AAV0ZJG2</accession>
<evidence type="ECO:0000313" key="2">
    <source>
        <dbReference type="EMBL" id="CAI8598541.1"/>
    </source>
</evidence>
<dbReference type="EMBL" id="OX451737">
    <property type="protein sequence ID" value="CAI8598541.1"/>
    <property type="molecule type" value="Genomic_DNA"/>
</dbReference>
<feature type="region of interest" description="Disordered" evidence="1">
    <location>
        <begin position="14"/>
        <end position="36"/>
    </location>
</feature>
<dbReference type="AlphaFoldDB" id="A0AAV0ZJG2"/>
<keyword evidence="3" id="KW-1185">Reference proteome</keyword>
<proteinExistence type="predicted"/>
<protein>
    <submittedName>
        <fullName evidence="2">Uncharacterized protein</fullName>
    </submittedName>
</protein>
<reference evidence="2 3" key="1">
    <citation type="submission" date="2023-01" db="EMBL/GenBank/DDBJ databases">
        <authorList>
            <person name="Kreplak J."/>
        </authorList>
    </citation>
    <scope>NUCLEOTIDE SEQUENCE [LARGE SCALE GENOMIC DNA]</scope>
</reference>
<organism evidence="2 3">
    <name type="scientific">Vicia faba</name>
    <name type="common">Broad bean</name>
    <name type="synonym">Faba vulgaris</name>
    <dbReference type="NCBI Taxonomy" id="3906"/>
    <lineage>
        <taxon>Eukaryota</taxon>
        <taxon>Viridiplantae</taxon>
        <taxon>Streptophyta</taxon>
        <taxon>Embryophyta</taxon>
        <taxon>Tracheophyta</taxon>
        <taxon>Spermatophyta</taxon>
        <taxon>Magnoliopsida</taxon>
        <taxon>eudicotyledons</taxon>
        <taxon>Gunneridae</taxon>
        <taxon>Pentapetalae</taxon>
        <taxon>rosids</taxon>
        <taxon>fabids</taxon>
        <taxon>Fabales</taxon>
        <taxon>Fabaceae</taxon>
        <taxon>Papilionoideae</taxon>
        <taxon>50 kb inversion clade</taxon>
        <taxon>NPAAA clade</taxon>
        <taxon>Hologalegina</taxon>
        <taxon>IRL clade</taxon>
        <taxon>Fabeae</taxon>
        <taxon>Vicia</taxon>
    </lineage>
</organism>
<gene>
    <name evidence="2" type="ORF">VFH_II132640</name>
</gene>
<evidence type="ECO:0000313" key="3">
    <source>
        <dbReference type="Proteomes" id="UP001157006"/>
    </source>
</evidence>
<name>A0AAV0ZJG2_VICFA</name>